<comment type="caution">
    <text evidence="3">The sequence shown here is derived from an EMBL/GenBank/DDBJ whole genome shotgun (WGS) entry which is preliminary data.</text>
</comment>
<keyword evidence="4" id="KW-1185">Reference proteome</keyword>
<protein>
    <submittedName>
        <fullName evidence="3">Uncharacterized protein</fullName>
    </submittedName>
</protein>
<gene>
    <name evidence="3" type="ORF">Pla123a_38410</name>
</gene>
<reference evidence="3 4" key="1">
    <citation type="submission" date="2019-02" db="EMBL/GenBank/DDBJ databases">
        <title>Deep-cultivation of Planctomycetes and their phenomic and genomic characterization uncovers novel biology.</title>
        <authorList>
            <person name="Wiegand S."/>
            <person name="Jogler M."/>
            <person name="Boedeker C."/>
            <person name="Pinto D."/>
            <person name="Vollmers J."/>
            <person name="Rivas-Marin E."/>
            <person name="Kohn T."/>
            <person name="Peeters S.H."/>
            <person name="Heuer A."/>
            <person name="Rast P."/>
            <person name="Oberbeckmann S."/>
            <person name="Bunk B."/>
            <person name="Jeske O."/>
            <person name="Meyerdierks A."/>
            <person name="Storesund J.E."/>
            <person name="Kallscheuer N."/>
            <person name="Luecker S."/>
            <person name="Lage O.M."/>
            <person name="Pohl T."/>
            <person name="Merkel B.J."/>
            <person name="Hornburger P."/>
            <person name="Mueller R.-W."/>
            <person name="Bruemmer F."/>
            <person name="Labrenz M."/>
            <person name="Spormann A.M."/>
            <person name="Op Den Camp H."/>
            <person name="Overmann J."/>
            <person name="Amann R."/>
            <person name="Jetten M.S.M."/>
            <person name="Mascher T."/>
            <person name="Medema M.H."/>
            <person name="Devos D.P."/>
            <person name="Kaster A.-K."/>
            <person name="Ovreas L."/>
            <person name="Rohde M."/>
            <person name="Galperin M.Y."/>
            <person name="Jogler C."/>
        </authorList>
    </citation>
    <scope>NUCLEOTIDE SEQUENCE [LARGE SCALE GENOMIC DNA]</scope>
    <source>
        <strain evidence="3 4">Pla123a</strain>
    </source>
</reference>
<evidence type="ECO:0000313" key="4">
    <source>
        <dbReference type="Proteomes" id="UP000318478"/>
    </source>
</evidence>
<dbReference type="Proteomes" id="UP000318478">
    <property type="component" value="Unassembled WGS sequence"/>
</dbReference>
<proteinExistence type="predicted"/>
<dbReference type="EMBL" id="SJPO01000010">
    <property type="protein sequence ID" value="TWT73505.1"/>
    <property type="molecule type" value="Genomic_DNA"/>
</dbReference>
<dbReference type="AlphaFoldDB" id="A0A5C5YGH8"/>
<evidence type="ECO:0000313" key="3">
    <source>
        <dbReference type="EMBL" id="TWT73505.1"/>
    </source>
</evidence>
<evidence type="ECO:0000256" key="2">
    <source>
        <dbReference type="SAM" id="SignalP"/>
    </source>
</evidence>
<feature type="signal peptide" evidence="2">
    <location>
        <begin position="1"/>
        <end position="26"/>
    </location>
</feature>
<keyword evidence="2" id="KW-0732">Signal</keyword>
<evidence type="ECO:0000256" key="1">
    <source>
        <dbReference type="SAM" id="MobiDB-lite"/>
    </source>
</evidence>
<name>A0A5C5YGH8_9BACT</name>
<accession>A0A5C5YGH8</accession>
<feature type="chain" id="PRO_5022994525" evidence="2">
    <location>
        <begin position="27"/>
        <end position="202"/>
    </location>
</feature>
<organism evidence="3 4">
    <name type="scientific">Posidoniimonas polymericola</name>
    <dbReference type="NCBI Taxonomy" id="2528002"/>
    <lineage>
        <taxon>Bacteria</taxon>
        <taxon>Pseudomonadati</taxon>
        <taxon>Planctomycetota</taxon>
        <taxon>Planctomycetia</taxon>
        <taxon>Pirellulales</taxon>
        <taxon>Lacipirellulaceae</taxon>
        <taxon>Posidoniimonas</taxon>
    </lineage>
</organism>
<feature type="region of interest" description="Disordered" evidence="1">
    <location>
        <begin position="49"/>
        <end position="76"/>
    </location>
</feature>
<sequence precursor="true">MFARAMRRSLSAACLLFSAAATVECAAQQFVSPNRTASAPRRGAVAVHYSADTRPTNARPTPGLPATAGADPQPAPPPAVQFEPGELTAHGANVSRLAANCVSGSHFTEIGCCSPAAGVPPLLEPYQAFPAASDVNAVTFPDEFFAGGRDISVIQVDELTHYGSAPPSFEDFTSWRGGGSWAGQKPLQGGGFVALDAAVGTR</sequence>